<feature type="domain" description="LysM" evidence="3">
    <location>
        <begin position="251"/>
        <end position="265"/>
    </location>
</feature>
<proteinExistence type="predicted"/>
<dbReference type="EMBL" id="BAABIW010000014">
    <property type="protein sequence ID" value="GAA5027493.1"/>
    <property type="molecule type" value="Genomic_DNA"/>
</dbReference>
<keyword evidence="5" id="KW-1185">Reference proteome</keyword>
<dbReference type="Gene3D" id="3.10.350.10">
    <property type="entry name" value="LysM domain"/>
    <property type="match status" value="1"/>
</dbReference>
<gene>
    <name evidence="4" type="ORF">GCM10023258_22290</name>
</gene>
<dbReference type="InterPro" id="IPR052196">
    <property type="entry name" value="Bact_Kbp"/>
</dbReference>
<name>A0ABP9JC76_9MICO</name>
<comment type="caution">
    <text evidence="4">The sequence shown here is derived from an EMBL/GenBank/DDBJ whole genome shotgun (WGS) entry which is preliminary data.</text>
</comment>
<feature type="transmembrane region" description="Helical" evidence="2">
    <location>
        <begin position="34"/>
        <end position="56"/>
    </location>
</feature>
<reference evidence="5" key="1">
    <citation type="journal article" date="2019" name="Int. J. Syst. Evol. Microbiol.">
        <title>The Global Catalogue of Microorganisms (GCM) 10K type strain sequencing project: providing services to taxonomists for standard genome sequencing and annotation.</title>
        <authorList>
            <consortium name="The Broad Institute Genomics Platform"/>
            <consortium name="The Broad Institute Genome Sequencing Center for Infectious Disease"/>
            <person name="Wu L."/>
            <person name="Ma J."/>
        </authorList>
    </citation>
    <scope>NUCLEOTIDE SEQUENCE [LARGE SCALE GENOMIC DNA]</scope>
    <source>
        <strain evidence="5">JCM 17687</strain>
    </source>
</reference>
<feature type="transmembrane region" description="Helical" evidence="2">
    <location>
        <begin position="76"/>
        <end position="100"/>
    </location>
</feature>
<dbReference type="InterPro" id="IPR036779">
    <property type="entry name" value="LysM_dom_sf"/>
</dbReference>
<feature type="region of interest" description="Disordered" evidence="1">
    <location>
        <begin position="153"/>
        <end position="201"/>
    </location>
</feature>
<feature type="region of interest" description="Disordered" evidence="1">
    <location>
        <begin position="1"/>
        <end position="33"/>
    </location>
</feature>
<protein>
    <recommendedName>
        <fullName evidence="3">LysM domain-containing protein</fullName>
    </recommendedName>
</protein>
<dbReference type="PANTHER" id="PTHR34700">
    <property type="entry name" value="POTASSIUM BINDING PROTEIN KBP"/>
    <property type="match status" value="1"/>
</dbReference>
<dbReference type="Proteomes" id="UP001500427">
    <property type="component" value="Unassembled WGS sequence"/>
</dbReference>
<evidence type="ECO:0000256" key="1">
    <source>
        <dbReference type="SAM" id="MobiDB-lite"/>
    </source>
</evidence>
<feature type="compositionally biased region" description="Pro residues" evidence="1">
    <location>
        <begin position="163"/>
        <end position="198"/>
    </location>
</feature>
<evidence type="ECO:0000256" key="2">
    <source>
        <dbReference type="SAM" id="Phobius"/>
    </source>
</evidence>
<feature type="region of interest" description="Disordered" evidence="1">
    <location>
        <begin position="290"/>
        <end position="312"/>
    </location>
</feature>
<dbReference type="InterPro" id="IPR018392">
    <property type="entry name" value="LysM"/>
</dbReference>
<dbReference type="RefSeq" id="WP_345507537.1">
    <property type="nucleotide sequence ID" value="NZ_BAABIW010000014.1"/>
</dbReference>
<organism evidence="4 5">
    <name type="scientific">Terrabacter aeriphilus</name>
    <dbReference type="NCBI Taxonomy" id="515662"/>
    <lineage>
        <taxon>Bacteria</taxon>
        <taxon>Bacillati</taxon>
        <taxon>Actinomycetota</taxon>
        <taxon>Actinomycetes</taxon>
        <taxon>Micrococcales</taxon>
        <taxon>Intrasporangiaceae</taxon>
        <taxon>Terrabacter</taxon>
    </lineage>
</organism>
<sequence length="312" mass="32113">MQRSRTTSGRLEPRRWEAGARAHRRRAGDRSRTGELLGGLTGVAVAVATLSVLLPLARAPRPPGATPRVDDVLLTALAWVGAGLSCWLAVGSALVVASLLPGTAGRAAEDLAARVTPLVVRRALTLVLSASVGSVVLPAAPVSGLGAVVPTTTRASAGHEGSPPAPRPGPDPGFTPTTTPTPSPAPSAAPSPTRPPTRPATVVTVAPSAHPAPTVGPGFVPTRPLRTHDGDRSRLLAPTPRATVAVHDLVTVRRGDTLWSIAAHHLGSGATPTSTAREWPRWYAANREVIGDDPDLLLPGQQLRPPEPDRGG</sequence>
<dbReference type="Pfam" id="PF01476">
    <property type="entry name" value="LysM"/>
    <property type="match status" value="1"/>
</dbReference>
<dbReference type="PANTHER" id="PTHR34700:SF4">
    <property type="entry name" value="PHAGE-LIKE ELEMENT PBSX PROTEIN XKDP"/>
    <property type="match status" value="1"/>
</dbReference>
<feature type="compositionally biased region" description="Basic and acidic residues" evidence="1">
    <location>
        <begin position="11"/>
        <end position="20"/>
    </location>
</feature>
<dbReference type="CDD" id="cd00118">
    <property type="entry name" value="LysM"/>
    <property type="match status" value="1"/>
</dbReference>
<keyword evidence="2" id="KW-0812">Transmembrane</keyword>
<evidence type="ECO:0000313" key="5">
    <source>
        <dbReference type="Proteomes" id="UP001500427"/>
    </source>
</evidence>
<evidence type="ECO:0000313" key="4">
    <source>
        <dbReference type="EMBL" id="GAA5027493.1"/>
    </source>
</evidence>
<evidence type="ECO:0000259" key="3">
    <source>
        <dbReference type="Pfam" id="PF01476"/>
    </source>
</evidence>
<accession>A0ABP9JC76</accession>
<keyword evidence="2" id="KW-1133">Transmembrane helix</keyword>
<keyword evidence="2" id="KW-0472">Membrane</keyword>